<comment type="subcellular location">
    <subcellularLocation>
        <location evidence="2">Endomembrane system</location>
    </subcellularLocation>
</comment>
<keyword evidence="8" id="KW-0833">Ubl conjugation pathway</keyword>
<keyword evidence="15" id="KW-1185">Reference proteome</keyword>
<feature type="domain" description="RING-type" evidence="13">
    <location>
        <begin position="14"/>
        <end position="53"/>
    </location>
</feature>
<evidence type="ECO:0000256" key="8">
    <source>
        <dbReference type="ARBA" id="ARBA00022786"/>
    </source>
</evidence>
<evidence type="ECO:0000256" key="11">
    <source>
        <dbReference type="PROSITE-ProRule" id="PRU00175"/>
    </source>
</evidence>
<dbReference type="InterPro" id="IPR018957">
    <property type="entry name" value="Znf_C3HC4_RING-type"/>
</dbReference>
<evidence type="ECO:0000256" key="3">
    <source>
        <dbReference type="ARBA" id="ARBA00004906"/>
    </source>
</evidence>
<name>A0A9D4V4E5_ADICA</name>
<dbReference type="PROSITE" id="PS50089">
    <property type="entry name" value="ZF_RING_2"/>
    <property type="match status" value="1"/>
</dbReference>
<evidence type="ECO:0000256" key="1">
    <source>
        <dbReference type="ARBA" id="ARBA00000900"/>
    </source>
</evidence>
<dbReference type="OrthoDB" id="302966at2759"/>
<keyword evidence="6" id="KW-0479">Metal-binding</keyword>
<proteinExistence type="predicted"/>
<dbReference type="InterPro" id="IPR017907">
    <property type="entry name" value="Znf_RING_CS"/>
</dbReference>
<comment type="caution">
    <text evidence="14">The sequence shown here is derived from an EMBL/GenBank/DDBJ whole genome shotgun (WGS) entry which is preliminary data.</text>
</comment>
<keyword evidence="5" id="KW-0808">Transferase</keyword>
<dbReference type="AlphaFoldDB" id="A0A9D4V4E5"/>
<evidence type="ECO:0000313" key="14">
    <source>
        <dbReference type="EMBL" id="KAI5079354.1"/>
    </source>
</evidence>
<dbReference type="GO" id="GO:0005783">
    <property type="term" value="C:endoplasmic reticulum"/>
    <property type="evidence" value="ECO:0007669"/>
    <property type="project" value="InterPro"/>
</dbReference>
<dbReference type="Pfam" id="PF00097">
    <property type="entry name" value="zf-C3HC4"/>
    <property type="match status" value="1"/>
</dbReference>
<comment type="catalytic activity">
    <reaction evidence="1">
        <text>S-ubiquitinyl-[E2 ubiquitin-conjugating enzyme]-L-cysteine + [acceptor protein]-L-lysine = [E2 ubiquitin-conjugating enzyme]-L-cysteine + N(6)-ubiquitinyl-[acceptor protein]-L-lysine.</text>
        <dbReference type="EC" id="2.3.2.27"/>
    </reaction>
</comment>
<sequence length="203" mass="21698">MSATTSSSNAAFACLRDSPKEPVLTCCGHVFCCACIYRWVRAKQPHSTCPLCNGCISAISDFTPIYSSTSSAATTSVLADDDNMEDDNDDGIPIPPRPPAHRRNRAVTPRPVAQNVDFTLPPAASDLGYSPPYIHVQQLVQPVVLTIPVPAAIHGAFVPAIFNMHHSSGLYGTRPPGRPRGDVFAARQNPVSPGSSWLPIYGT</sequence>
<dbReference type="SUPFAM" id="SSF57850">
    <property type="entry name" value="RING/U-box"/>
    <property type="match status" value="1"/>
</dbReference>
<keyword evidence="10" id="KW-0472">Membrane</keyword>
<dbReference type="Proteomes" id="UP000886520">
    <property type="component" value="Chromosome 5"/>
</dbReference>
<feature type="region of interest" description="Disordered" evidence="12">
    <location>
        <begin position="80"/>
        <end position="105"/>
    </location>
</feature>
<comment type="pathway">
    <text evidence="3">Protein modification; protein ubiquitination.</text>
</comment>
<evidence type="ECO:0000256" key="6">
    <source>
        <dbReference type="ARBA" id="ARBA00022723"/>
    </source>
</evidence>
<dbReference type="PANTHER" id="PTHR12313">
    <property type="entry name" value="E3 UBIQUITIN-PROTEIN LIGASE RNF5-RELATED"/>
    <property type="match status" value="1"/>
</dbReference>
<protein>
    <recommendedName>
        <fullName evidence="4">RING-type E3 ubiquitin transferase</fullName>
        <ecNumber evidence="4">2.3.2.27</ecNumber>
    </recommendedName>
</protein>
<evidence type="ECO:0000256" key="4">
    <source>
        <dbReference type="ARBA" id="ARBA00012483"/>
    </source>
</evidence>
<evidence type="ECO:0000259" key="13">
    <source>
        <dbReference type="PROSITE" id="PS50089"/>
    </source>
</evidence>
<evidence type="ECO:0000256" key="5">
    <source>
        <dbReference type="ARBA" id="ARBA00022679"/>
    </source>
</evidence>
<evidence type="ECO:0000256" key="9">
    <source>
        <dbReference type="ARBA" id="ARBA00022833"/>
    </source>
</evidence>
<organism evidence="14 15">
    <name type="scientific">Adiantum capillus-veneris</name>
    <name type="common">Maidenhair fern</name>
    <dbReference type="NCBI Taxonomy" id="13818"/>
    <lineage>
        <taxon>Eukaryota</taxon>
        <taxon>Viridiplantae</taxon>
        <taxon>Streptophyta</taxon>
        <taxon>Embryophyta</taxon>
        <taxon>Tracheophyta</taxon>
        <taxon>Polypodiopsida</taxon>
        <taxon>Polypodiidae</taxon>
        <taxon>Polypodiales</taxon>
        <taxon>Pteridineae</taxon>
        <taxon>Pteridaceae</taxon>
        <taxon>Vittarioideae</taxon>
        <taxon>Adiantum</taxon>
    </lineage>
</organism>
<evidence type="ECO:0000256" key="2">
    <source>
        <dbReference type="ARBA" id="ARBA00004308"/>
    </source>
</evidence>
<dbReference type="Gene3D" id="3.30.40.10">
    <property type="entry name" value="Zinc/RING finger domain, C3HC4 (zinc finger)"/>
    <property type="match status" value="1"/>
</dbReference>
<dbReference type="InterPro" id="IPR045103">
    <property type="entry name" value="RNF5/RNF185-like"/>
</dbReference>
<dbReference type="EMBL" id="JABFUD020000005">
    <property type="protein sequence ID" value="KAI5079354.1"/>
    <property type="molecule type" value="Genomic_DNA"/>
</dbReference>
<evidence type="ECO:0000256" key="10">
    <source>
        <dbReference type="ARBA" id="ARBA00023136"/>
    </source>
</evidence>
<dbReference type="GO" id="GO:0008270">
    <property type="term" value="F:zinc ion binding"/>
    <property type="evidence" value="ECO:0007669"/>
    <property type="project" value="UniProtKB-KW"/>
</dbReference>
<dbReference type="InterPro" id="IPR013083">
    <property type="entry name" value="Znf_RING/FYVE/PHD"/>
</dbReference>
<dbReference type="GO" id="GO:0006511">
    <property type="term" value="P:ubiquitin-dependent protein catabolic process"/>
    <property type="evidence" value="ECO:0007669"/>
    <property type="project" value="InterPro"/>
</dbReference>
<gene>
    <name evidence="14" type="ORF">GOP47_0004833</name>
</gene>
<evidence type="ECO:0000256" key="12">
    <source>
        <dbReference type="SAM" id="MobiDB-lite"/>
    </source>
</evidence>
<keyword evidence="7 11" id="KW-0863">Zinc-finger</keyword>
<dbReference type="InterPro" id="IPR001841">
    <property type="entry name" value="Znf_RING"/>
</dbReference>
<accession>A0A9D4V4E5</accession>
<dbReference type="EC" id="2.3.2.27" evidence="4"/>
<evidence type="ECO:0000256" key="7">
    <source>
        <dbReference type="ARBA" id="ARBA00022771"/>
    </source>
</evidence>
<dbReference type="PROSITE" id="PS00518">
    <property type="entry name" value="ZF_RING_1"/>
    <property type="match status" value="1"/>
</dbReference>
<evidence type="ECO:0000313" key="15">
    <source>
        <dbReference type="Proteomes" id="UP000886520"/>
    </source>
</evidence>
<reference evidence="14 15" key="1">
    <citation type="submission" date="2021-01" db="EMBL/GenBank/DDBJ databases">
        <title>Adiantum capillus-veneris genome.</title>
        <authorList>
            <person name="Fang Y."/>
            <person name="Liao Q."/>
        </authorList>
    </citation>
    <scope>NUCLEOTIDE SEQUENCE [LARGE SCALE GENOMIC DNA]</scope>
    <source>
        <strain evidence="14">H3</strain>
        <tissue evidence="14">Leaf</tissue>
    </source>
</reference>
<keyword evidence="9" id="KW-0862">Zinc</keyword>
<dbReference type="SMART" id="SM00184">
    <property type="entry name" value="RING"/>
    <property type="match status" value="1"/>
</dbReference>
<feature type="compositionally biased region" description="Acidic residues" evidence="12">
    <location>
        <begin position="80"/>
        <end position="90"/>
    </location>
</feature>
<dbReference type="GO" id="GO:0061630">
    <property type="term" value="F:ubiquitin protein ligase activity"/>
    <property type="evidence" value="ECO:0007669"/>
    <property type="project" value="UniProtKB-EC"/>
</dbReference>